<dbReference type="SUPFAM" id="SSF53474">
    <property type="entry name" value="alpha/beta-Hydrolases"/>
    <property type="match status" value="1"/>
</dbReference>
<name>A0ABN2BIC3_9MICO</name>
<keyword evidence="1" id="KW-0378">Hydrolase</keyword>
<evidence type="ECO:0000313" key="2">
    <source>
        <dbReference type="Proteomes" id="UP001501288"/>
    </source>
</evidence>
<organism evidence="1 2">
    <name type="scientific">Dermacoccus barathri</name>
    <dbReference type="NCBI Taxonomy" id="322601"/>
    <lineage>
        <taxon>Bacteria</taxon>
        <taxon>Bacillati</taxon>
        <taxon>Actinomycetota</taxon>
        <taxon>Actinomycetes</taxon>
        <taxon>Micrococcales</taxon>
        <taxon>Dermacoccaceae</taxon>
        <taxon>Dermacoccus</taxon>
    </lineage>
</organism>
<dbReference type="EMBL" id="BAAANV010000033">
    <property type="protein sequence ID" value="GAA1541243.1"/>
    <property type="molecule type" value="Genomic_DNA"/>
</dbReference>
<gene>
    <name evidence="1" type="ORF">GCM10009762_13420</name>
</gene>
<dbReference type="Proteomes" id="UP001501288">
    <property type="component" value="Unassembled WGS sequence"/>
</dbReference>
<dbReference type="GO" id="GO:0016787">
    <property type="term" value="F:hydrolase activity"/>
    <property type="evidence" value="ECO:0007669"/>
    <property type="project" value="UniProtKB-KW"/>
</dbReference>
<keyword evidence="2" id="KW-1185">Reference proteome</keyword>
<accession>A0ABN2BIC3</accession>
<protein>
    <submittedName>
        <fullName evidence="1">Alpha/beta hydrolase</fullName>
    </submittedName>
</protein>
<evidence type="ECO:0000313" key="1">
    <source>
        <dbReference type="EMBL" id="GAA1541243.1"/>
    </source>
</evidence>
<dbReference type="InterPro" id="IPR029058">
    <property type="entry name" value="AB_hydrolase_fold"/>
</dbReference>
<sequence>MQHLTPRDSGTPWVLFHGSDGSEHDLVPVVEELAPHAPHVALRGTVRMPGGYAFFERNEDRSLNEDDIRSRVPGTIRAIKERIPHGRRQGVIGLGYSNGAIMLSALLHREPALFAQVILLRPLTPYASPTYPPLRHVRVLVLEAEHDARRSPGDAQRQCEFLLAAGAKVTHRIIAAEHPLNRLDIEAIRPWLKG</sequence>
<dbReference type="Gene3D" id="3.40.50.1820">
    <property type="entry name" value="alpha/beta hydrolase"/>
    <property type="match status" value="1"/>
</dbReference>
<comment type="caution">
    <text evidence="1">The sequence shown here is derived from an EMBL/GenBank/DDBJ whole genome shotgun (WGS) entry which is preliminary data.</text>
</comment>
<proteinExistence type="predicted"/>
<reference evidence="1 2" key="1">
    <citation type="journal article" date="2019" name="Int. J. Syst. Evol. Microbiol.">
        <title>The Global Catalogue of Microorganisms (GCM) 10K type strain sequencing project: providing services to taxonomists for standard genome sequencing and annotation.</title>
        <authorList>
            <consortium name="The Broad Institute Genomics Platform"/>
            <consortium name="The Broad Institute Genome Sequencing Center for Infectious Disease"/>
            <person name="Wu L."/>
            <person name="Ma J."/>
        </authorList>
    </citation>
    <scope>NUCLEOTIDE SEQUENCE [LARGE SCALE GENOMIC DNA]</scope>
    <source>
        <strain evidence="1 2">JCM 14588</strain>
    </source>
</reference>